<name>A0ACC0X5C9_9ROSI</name>
<keyword evidence="2" id="KW-1185">Reference proteome</keyword>
<dbReference type="EMBL" id="CM047749">
    <property type="protein sequence ID" value="KAJ0010628.1"/>
    <property type="molecule type" value="Genomic_DNA"/>
</dbReference>
<evidence type="ECO:0000313" key="2">
    <source>
        <dbReference type="Proteomes" id="UP001163603"/>
    </source>
</evidence>
<evidence type="ECO:0000313" key="1">
    <source>
        <dbReference type="EMBL" id="KAJ0010628.1"/>
    </source>
</evidence>
<accession>A0ACC0X5C9</accession>
<reference evidence="2" key="1">
    <citation type="journal article" date="2023" name="G3 (Bethesda)">
        <title>Genome assembly and association tests identify interacting loci associated with vigor, precocity, and sex in interspecific pistachio rootstocks.</title>
        <authorList>
            <person name="Palmer W."/>
            <person name="Jacygrad E."/>
            <person name="Sagayaradj S."/>
            <person name="Cavanaugh K."/>
            <person name="Han R."/>
            <person name="Bertier L."/>
            <person name="Beede B."/>
            <person name="Kafkas S."/>
            <person name="Golino D."/>
            <person name="Preece J."/>
            <person name="Michelmore R."/>
        </authorList>
    </citation>
    <scope>NUCLEOTIDE SEQUENCE [LARGE SCALE GENOMIC DNA]</scope>
</reference>
<gene>
    <name evidence="1" type="ORF">Pint_34323</name>
</gene>
<organism evidence="1 2">
    <name type="scientific">Pistacia integerrima</name>
    <dbReference type="NCBI Taxonomy" id="434235"/>
    <lineage>
        <taxon>Eukaryota</taxon>
        <taxon>Viridiplantae</taxon>
        <taxon>Streptophyta</taxon>
        <taxon>Embryophyta</taxon>
        <taxon>Tracheophyta</taxon>
        <taxon>Spermatophyta</taxon>
        <taxon>Magnoliopsida</taxon>
        <taxon>eudicotyledons</taxon>
        <taxon>Gunneridae</taxon>
        <taxon>Pentapetalae</taxon>
        <taxon>rosids</taxon>
        <taxon>malvids</taxon>
        <taxon>Sapindales</taxon>
        <taxon>Anacardiaceae</taxon>
        <taxon>Pistacia</taxon>
    </lineage>
</organism>
<sequence length="91" mass="10083">MVEGLIVLLATKEVPEDPHAIDFITAQCNISMEQEAPMINTSNMDANFSSPVNNVNEMNNDIHLAPQVSTALENLDHHQVPYDISVGRIRL</sequence>
<dbReference type="Proteomes" id="UP001163603">
    <property type="component" value="Chromosome 14"/>
</dbReference>
<comment type="caution">
    <text evidence="1">The sequence shown here is derived from an EMBL/GenBank/DDBJ whole genome shotgun (WGS) entry which is preliminary data.</text>
</comment>
<proteinExistence type="predicted"/>
<protein>
    <submittedName>
        <fullName evidence="1">Uncharacterized protein</fullName>
    </submittedName>
</protein>